<feature type="non-terminal residue" evidence="1">
    <location>
        <position position="88"/>
    </location>
</feature>
<name>X0ZY84_9ZZZZ</name>
<gene>
    <name evidence="1" type="ORF">S01H4_04619</name>
</gene>
<dbReference type="AlphaFoldDB" id="X0ZY84"/>
<dbReference type="EMBL" id="BART01001255">
    <property type="protein sequence ID" value="GAG65433.1"/>
    <property type="molecule type" value="Genomic_DNA"/>
</dbReference>
<reference evidence="1" key="1">
    <citation type="journal article" date="2014" name="Front. Microbiol.">
        <title>High frequency of phylogenetically diverse reductive dehalogenase-homologous genes in deep subseafloor sedimentary metagenomes.</title>
        <authorList>
            <person name="Kawai M."/>
            <person name="Futagami T."/>
            <person name="Toyoda A."/>
            <person name="Takaki Y."/>
            <person name="Nishi S."/>
            <person name="Hori S."/>
            <person name="Arai W."/>
            <person name="Tsubouchi T."/>
            <person name="Morono Y."/>
            <person name="Uchiyama I."/>
            <person name="Ito T."/>
            <person name="Fujiyama A."/>
            <person name="Inagaki F."/>
            <person name="Takami H."/>
        </authorList>
    </citation>
    <scope>NUCLEOTIDE SEQUENCE</scope>
    <source>
        <strain evidence="1">Expedition CK06-06</strain>
    </source>
</reference>
<protein>
    <submittedName>
        <fullName evidence="1">Uncharacterized protein</fullName>
    </submittedName>
</protein>
<accession>X0ZY84</accession>
<evidence type="ECO:0000313" key="1">
    <source>
        <dbReference type="EMBL" id="GAG65433.1"/>
    </source>
</evidence>
<comment type="caution">
    <text evidence="1">The sequence shown here is derived from an EMBL/GenBank/DDBJ whole genome shotgun (WGS) entry which is preliminary data.</text>
</comment>
<organism evidence="1">
    <name type="scientific">marine sediment metagenome</name>
    <dbReference type="NCBI Taxonomy" id="412755"/>
    <lineage>
        <taxon>unclassified sequences</taxon>
        <taxon>metagenomes</taxon>
        <taxon>ecological metagenomes</taxon>
    </lineage>
</organism>
<sequence>MDHTVGEDKVAIDLTEIFRALNEIMPYLAQQKMRMDFEKKRMQMYLDKQIAGYGAWEEMQKRGRAEQYDYASMLKFLGSVLKGTEELD</sequence>
<proteinExistence type="predicted"/>